<comment type="similarity">
    <text evidence="1 2">Belongs to the anti-sigma-factor antagonist family.</text>
</comment>
<evidence type="ECO:0000313" key="4">
    <source>
        <dbReference type="EMBL" id="BDU68614.1"/>
    </source>
</evidence>
<evidence type="ECO:0000313" key="5">
    <source>
        <dbReference type="Proteomes" id="UP001242010"/>
    </source>
</evidence>
<organism evidence="4 5">
    <name type="scientific">Geothrix oryzae</name>
    <dbReference type="NCBI Taxonomy" id="2927975"/>
    <lineage>
        <taxon>Bacteria</taxon>
        <taxon>Pseudomonadati</taxon>
        <taxon>Acidobacteriota</taxon>
        <taxon>Holophagae</taxon>
        <taxon>Holophagales</taxon>
        <taxon>Holophagaceae</taxon>
        <taxon>Geothrix</taxon>
    </lineage>
</organism>
<evidence type="ECO:0000256" key="2">
    <source>
        <dbReference type="RuleBase" id="RU003749"/>
    </source>
</evidence>
<dbReference type="RefSeq" id="WP_286355249.1">
    <property type="nucleotide sequence ID" value="NZ_AP027079.1"/>
</dbReference>
<sequence length="119" mass="12994">MADLSIAVRQVEGVSVLLPAGFINAHTVREFEEALENLVQNGHYTILLNCKDLNYISSAGLGAIMGLIETVREHDGDILLSNLQDNVFAIFDTLGFTQLYRVFGNEDQALAAATPERKG</sequence>
<dbReference type="InterPro" id="IPR036513">
    <property type="entry name" value="STAS_dom_sf"/>
</dbReference>
<dbReference type="InterPro" id="IPR002645">
    <property type="entry name" value="STAS_dom"/>
</dbReference>
<name>A0ABN6UWN7_9BACT</name>
<dbReference type="PANTHER" id="PTHR33495">
    <property type="entry name" value="ANTI-SIGMA FACTOR ANTAGONIST TM_1081-RELATED-RELATED"/>
    <property type="match status" value="1"/>
</dbReference>
<dbReference type="NCBIfam" id="TIGR00377">
    <property type="entry name" value="ant_ant_sig"/>
    <property type="match status" value="1"/>
</dbReference>
<keyword evidence="5" id="KW-1185">Reference proteome</keyword>
<dbReference type="Proteomes" id="UP001242010">
    <property type="component" value="Chromosome"/>
</dbReference>
<dbReference type="Pfam" id="PF01740">
    <property type="entry name" value="STAS"/>
    <property type="match status" value="1"/>
</dbReference>
<evidence type="ECO:0000259" key="3">
    <source>
        <dbReference type="PROSITE" id="PS50801"/>
    </source>
</evidence>
<feature type="domain" description="STAS" evidence="3">
    <location>
        <begin position="4"/>
        <end position="113"/>
    </location>
</feature>
<dbReference type="CDD" id="cd07043">
    <property type="entry name" value="STAS_anti-anti-sigma_factors"/>
    <property type="match status" value="1"/>
</dbReference>
<gene>
    <name evidence="4" type="ORF">GETHOR_07150</name>
</gene>
<protein>
    <recommendedName>
        <fullName evidence="2">Anti-sigma factor antagonist</fullName>
    </recommendedName>
</protein>
<proteinExistence type="inferred from homology"/>
<dbReference type="EMBL" id="AP027079">
    <property type="protein sequence ID" value="BDU68614.1"/>
    <property type="molecule type" value="Genomic_DNA"/>
</dbReference>
<evidence type="ECO:0000256" key="1">
    <source>
        <dbReference type="ARBA" id="ARBA00009013"/>
    </source>
</evidence>
<dbReference type="InterPro" id="IPR003658">
    <property type="entry name" value="Anti-sigma_ant"/>
</dbReference>
<accession>A0ABN6UWN7</accession>
<dbReference type="PANTHER" id="PTHR33495:SF2">
    <property type="entry name" value="ANTI-SIGMA FACTOR ANTAGONIST TM_1081-RELATED"/>
    <property type="match status" value="1"/>
</dbReference>
<dbReference type="SUPFAM" id="SSF52091">
    <property type="entry name" value="SpoIIaa-like"/>
    <property type="match status" value="1"/>
</dbReference>
<dbReference type="PROSITE" id="PS50801">
    <property type="entry name" value="STAS"/>
    <property type="match status" value="1"/>
</dbReference>
<dbReference type="Gene3D" id="3.30.750.24">
    <property type="entry name" value="STAS domain"/>
    <property type="match status" value="1"/>
</dbReference>
<reference evidence="5" key="1">
    <citation type="journal article" date="2023" name="Int. J. Syst. Evol. Microbiol.">
        <title>Mesoterricola silvestris gen. nov., sp. nov., Mesoterricola sediminis sp. nov., Geothrix oryzae sp. nov., Geothrix edaphica sp. nov., Geothrix rubra sp. nov., and Geothrix limicola sp. nov., six novel members of Acidobacteriota isolated from soils.</title>
        <authorList>
            <person name="Itoh H."/>
            <person name="Sugisawa Y."/>
            <person name="Mise K."/>
            <person name="Xu Z."/>
            <person name="Kuniyasu M."/>
            <person name="Ushijima N."/>
            <person name="Kawano K."/>
            <person name="Kobayashi E."/>
            <person name="Shiratori Y."/>
            <person name="Masuda Y."/>
            <person name="Senoo K."/>
        </authorList>
    </citation>
    <scope>NUCLEOTIDE SEQUENCE [LARGE SCALE GENOMIC DNA]</scope>
    <source>
        <strain evidence="5">Red222</strain>
    </source>
</reference>